<comment type="subcellular location">
    <subcellularLocation>
        <location evidence="2">Chromosome</location>
        <location evidence="2">Centromere</location>
        <location evidence="2">Kinetochore</location>
    </subcellularLocation>
    <subcellularLocation>
        <location evidence="1">Nucleus</location>
    </subcellularLocation>
</comment>
<evidence type="ECO:0000313" key="13">
    <source>
        <dbReference type="Proteomes" id="UP000789508"/>
    </source>
</evidence>
<dbReference type="GO" id="GO:0000444">
    <property type="term" value="C:MIS12/MIND type complex"/>
    <property type="evidence" value="ECO:0007669"/>
    <property type="project" value="InterPro"/>
</dbReference>
<dbReference type="Proteomes" id="UP000789508">
    <property type="component" value="Unassembled WGS sequence"/>
</dbReference>
<evidence type="ECO:0000256" key="6">
    <source>
        <dbReference type="ARBA" id="ARBA00022838"/>
    </source>
</evidence>
<gene>
    <name evidence="12" type="ORF">ALEPTO_LOCUS5494</name>
</gene>
<evidence type="ECO:0000256" key="1">
    <source>
        <dbReference type="ARBA" id="ARBA00004123"/>
    </source>
</evidence>
<dbReference type="GO" id="GO:0007059">
    <property type="term" value="P:chromosome segregation"/>
    <property type="evidence" value="ECO:0007669"/>
    <property type="project" value="TreeGrafter"/>
</dbReference>
<name>A0A9N9AVZ3_9GLOM</name>
<comment type="caution">
    <text evidence="12">The sequence shown here is derived from an EMBL/GenBank/DDBJ whole genome shotgun (WGS) entry which is preliminary data.</text>
</comment>
<evidence type="ECO:0000256" key="7">
    <source>
        <dbReference type="ARBA" id="ARBA00023242"/>
    </source>
</evidence>
<evidence type="ECO:0000256" key="2">
    <source>
        <dbReference type="ARBA" id="ARBA00004629"/>
    </source>
</evidence>
<keyword evidence="6" id="KW-0995">Kinetochore</keyword>
<accession>A0A9N9AVZ3</accession>
<organism evidence="12 13">
    <name type="scientific">Ambispora leptoticha</name>
    <dbReference type="NCBI Taxonomy" id="144679"/>
    <lineage>
        <taxon>Eukaryota</taxon>
        <taxon>Fungi</taxon>
        <taxon>Fungi incertae sedis</taxon>
        <taxon>Mucoromycota</taxon>
        <taxon>Glomeromycotina</taxon>
        <taxon>Glomeromycetes</taxon>
        <taxon>Archaeosporales</taxon>
        <taxon>Ambisporaceae</taxon>
        <taxon>Ambispora</taxon>
    </lineage>
</organism>
<feature type="region of interest" description="Disordered" evidence="11">
    <location>
        <begin position="1"/>
        <end position="24"/>
    </location>
</feature>
<evidence type="ECO:0000256" key="4">
    <source>
        <dbReference type="ARBA" id="ARBA00022618"/>
    </source>
</evidence>
<evidence type="ECO:0000256" key="11">
    <source>
        <dbReference type="SAM" id="MobiDB-lite"/>
    </source>
</evidence>
<keyword evidence="13" id="KW-1185">Reference proteome</keyword>
<evidence type="ECO:0000256" key="8">
    <source>
        <dbReference type="ARBA" id="ARBA00023306"/>
    </source>
</evidence>
<feature type="coiled-coil region" evidence="10">
    <location>
        <begin position="88"/>
        <end position="149"/>
    </location>
</feature>
<keyword evidence="7" id="KW-0539">Nucleus</keyword>
<dbReference type="InterPro" id="IPR007128">
    <property type="entry name" value="PMF1/Nnf1"/>
</dbReference>
<protein>
    <submittedName>
        <fullName evidence="12">4537_t:CDS:1</fullName>
    </submittedName>
</protein>
<dbReference type="PANTHER" id="PTHR15459:SF3">
    <property type="entry name" value="POLYAMINE-MODULATED FACTOR 1"/>
    <property type="match status" value="1"/>
</dbReference>
<evidence type="ECO:0000256" key="3">
    <source>
        <dbReference type="ARBA" id="ARBA00022454"/>
    </source>
</evidence>
<feature type="compositionally biased region" description="Polar residues" evidence="11">
    <location>
        <begin position="1"/>
        <end position="20"/>
    </location>
</feature>
<dbReference type="GO" id="GO:0005634">
    <property type="term" value="C:nucleus"/>
    <property type="evidence" value="ECO:0007669"/>
    <property type="project" value="UniProtKB-SubCell"/>
</dbReference>
<dbReference type="Pfam" id="PF03980">
    <property type="entry name" value="Nnf1"/>
    <property type="match status" value="1"/>
</dbReference>
<dbReference type="PANTHER" id="PTHR15459">
    <property type="entry name" value="POLYAMINE-MODULATED FACTOR 1"/>
    <property type="match status" value="1"/>
</dbReference>
<keyword evidence="5" id="KW-0498">Mitosis</keyword>
<dbReference type="GO" id="GO:0051301">
    <property type="term" value="P:cell division"/>
    <property type="evidence" value="ECO:0007669"/>
    <property type="project" value="UniProtKB-KW"/>
</dbReference>
<reference evidence="12" key="1">
    <citation type="submission" date="2021-06" db="EMBL/GenBank/DDBJ databases">
        <authorList>
            <person name="Kallberg Y."/>
            <person name="Tangrot J."/>
            <person name="Rosling A."/>
        </authorList>
    </citation>
    <scope>NUCLEOTIDE SEQUENCE</scope>
    <source>
        <strain evidence="12">FL130A</strain>
    </source>
</reference>
<dbReference type="EMBL" id="CAJVPS010001556">
    <property type="protein sequence ID" value="CAG8542830.1"/>
    <property type="molecule type" value="Genomic_DNA"/>
</dbReference>
<evidence type="ECO:0000256" key="9">
    <source>
        <dbReference type="ARBA" id="ARBA00023328"/>
    </source>
</evidence>
<dbReference type="AlphaFoldDB" id="A0A9N9AVZ3"/>
<keyword evidence="10" id="KW-0175">Coiled coil</keyword>
<keyword evidence="9" id="KW-0137">Centromere</keyword>
<proteinExistence type="predicted"/>
<keyword evidence="3" id="KW-0158">Chromosome</keyword>
<evidence type="ECO:0000256" key="5">
    <source>
        <dbReference type="ARBA" id="ARBA00022776"/>
    </source>
</evidence>
<keyword evidence="4" id="KW-0132">Cell division</keyword>
<dbReference type="OrthoDB" id="18453at2759"/>
<evidence type="ECO:0000256" key="10">
    <source>
        <dbReference type="SAM" id="Coils"/>
    </source>
</evidence>
<sequence>MSESGISTNTTSHQKQSRQCQEGPRAKKLGTLLDKCLSETLKAYSYEKLSSCFPTLAKNETEAEDFKNAHEEEEFANILSERCVIEKLNDLDTLIEKAKQRTTRAQNNRPSQDNASHEALFRAKTTPLKKKELERLQEELMQIRQENNKYYFILADNLEKIKAQSKLTQEITSGFTKAVELASQMPVGEMEEVINTIIK</sequence>
<evidence type="ECO:0000313" key="12">
    <source>
        <dbReference type="EMBL" id="CAG8542830.1"/>
    </source>
</evidence>
<keyword evidence="8" id="KW-0131">Cell cycle</keyword>